<dbReference type="RefSeq" id="WP_170078060.1">
    <property type="nucleotide sequence ID" value="NZ_JABAFA010000068.1"/>
</dbReference>
<comment type="caution">
    <text evidence="2">The sequence shown here is derived from an EMBL/GenBank/DDBJ whole genome shotgun (WGS) entry which is preliminary data.</text>
</comment>
<protein>
    <submittedName>
        <fullName evidence="2">Glycosyl transferase family 2</fullName>
    </submittedName>
</protein>
<proteinExistence type="predicted"/>
<evidence type="ECO:0000259" key="1">
    <source>
        <dbReference type="Pfam" id="PF13712"/>
    </source>
</evidence>
<keyword evidence="3" id="KW-1185">Reference proteome</keyword>
<dbReference type="Pfam" id="PF13712">
    <property type="entry name" value="Glyco_tranf_2_5"/>
    <property type="match status" value="1"/>
</dbReference>
<reference evidence="2 3" key="1">
    <citation type="submission" date="2020-04" db="EMBL/GenBank/DDBJ databases">
        <authorList>
            <person name="Hitch T.C.A."/>
            <person name="Wylensek D."/>
            <person name="Clavel T."/>
        </authorList>
    </citation>
    <scope>NUCLEOTIDE SEQUENCE [LARGE SCALE GENOMIC DNA]</scope>
    <source>
        <strain evidence="2 3">PG-130-P53-12</strain>
    </source>
</reference>
<feature type="domain" description="Streptomycin biosynthesis protein StrF" evidence="1">
    <location>
        <begin position="16"/>
        <end position="227"/>
    </location>
</feature>
<dbReference type="AlphaFoldDB" id="A0A848BCS2"/>
<dbReference type="InterPro" id="IPR029044">
    <property type="entry name" value="Nucleotide-diphossugar_trans"/>
</dbReference>
<dbReference type="EMBL" id="JABAFA010000068">
    <property type="protein sequence ID" value="NMD99864.1"/>
    <property type="molecule type" value="Genomic_DNA"/>
</dbReference>
<sequence length="235" mass="26721">MMTEQLTRPLDAHKVAFITCVNDAHWYDECRLYLEALHLPAGMTAEYLPVRGAASMCAGYNEAMMRSEAKYKVYLHQDTLVVNKRLVADLLAIFADAAIGAVGVIGCRSLPRSGVWWDGLRTYGRVLHACEPESVVDSHCREPEGAYQAVEAVDGLFIATQVDLRWREDLFTGWHLYDTSECMEMQRHGYEVVVPNQAKDFWCIHCPKEKPLAASYKKYQKIFLQEYGAELHPEV</sequence>
<dbReference type="Proteomes" id="UP000543804">
    <property type="component" value="Unassembled WGS sequence"/>
</dbReference>
<organism evidence="2 3">
    <name type="scientific">Selenomonas bovis</name>
    <dbReference type="NCBI Taxonomy" id="416586"/>
    <lineage>
        <taxon>Bacteria</taxon>
        <taxon>Bacillati</taxon>
        <taxon>Bacillota</taxon>
        <taxon>Negativicutes</taxon>
        <taxon>Selenomonadales</taxon>
        <taxon>Selenomonadaceae</taxon>
        <taxon>Selenomonas</taxon>
    </lineage>
</organism>
<keyword evidence="2" id="KW-0808">Transferase</keyword>
<dbReference type="InterPro" id="IPR059123">
    <property type="entry name" value="StrF_dom"/>
</dbReference>
<name>A0A848BCS2_9FIRM</name>
<evidence type="ECO:0000313" key="3">
    <source>
        <dbReference type="Proteomes" id="UP000543804"/>
    </source>
</evidence>
<dbReference type="SUPFAM" id="SSF53448">
    <property type="entry name" value="Nucleotide-diphospho-sugar transferases"/>
    <property type="match status" value="1"/>
</dbReference>
<accession>A0A848BCS2</accession>
<dbReference type="Gene3D" id="3.90.550.10">
    <property type="entry name" value="Spore Coat Polysaccharide Biosynthesis Protein SpsA, Chain A"/>
    <property type="match status" value="1"/>
</dbReference>
<dbReference type="GO" id="GO:0016740">
    <property type="term" value="F:transferase activity"/>
    <property type="evidence" value="ECO:0007669"/>
    <property type="project" value="UniProtKB-KW"/>
</dbReference>
<evidence type="ECO:0000313" key="2">
    <source>
        <dbReference type="EMBL" id="NMD99864.1"/>
    </source>
</evidence>
<gene>
    <name evidence="2" type="ORF">HF878_10435</name>
</gene>